<evidence type="ECO:0000313" key="3">
    <source>
        <dbReference type="EMBL" id="ACQ69917.1"/>
    </source>
</evidence>
<dbReference type="Pfam" id="PF25202">
    <property type="entry name" value="DUF7834"/>
    <property type="match status" value="1"/>
</dbReference>
<dbReference type="Proteomes" id="UP000000716">
    <property type="component" value="Chromosome"/>
</dbReference>
<evidence type="ECO:0000313" key="4">
    <source>
        <dbReference type="Proteomes" id="UP000000716"/>
    </source>
</evidence>
<feature type="domain" description="GmrSD restriction endonucleases N-terminal" evidence="1">
    <location>
        <begin position="13"/>
        <end position="182"/>
    </location>
</feature>
<dbReference type="AlphaFoldDB" id="C4L686"/>
<evidence type="ECO:0000259" key="1">
    <source>
        <dbReference type="Pfam" id="PF03235"/>
    </source>
</evidence>
<dbReference type="PANTHER" id="PTHR35149">
    <property type="entry name" value="SLL5132 PROTEIN"/>
    <property type="match status" value="1"/>
</dbReference>
<keyword evidence="4" id="KW-1185">Reference proteome</keyword>
<dbReference type="STRING" id="360911.EAT1b_0989"/>
<proteinExistence type="predicted"/>
<dbReference type="InterPro" id="IPR057156">
    <property type="entry name" value="DUF7834"/>
</dbReference>
<dbReference type="EMBL" id="CP001615">
    <property type="protein sequence ID" value="ACQ69917.1"/>
    <property type="molecule type" value="Genomic_DNA"/>
</dbReference>
<dbReference type="OrthoDB" id="9798761at2"/>
<organism evidence="3 4">
    <name type="scientific">Exiguobacterium sp. (strain ATCC BAA-1283 / AT1b)</name>
    <dbReference type="NCBI Taxonomy" id="360911"/>
    <lineage>
        <taxon>Bacteria</taxon>
        <taxon>Bacillati</taxon>
        <taxon>Bacillota</taxon>
        <taxon>Bacilli</taxon>
        <taxon>Bacillales</taxon>
        <taxon>Bacillales Family XII. Incertae Sedis</taxon>
        <taxon>Exiguobacterium</taxon>
    </lineage>
</organism>
<dbReference type="RefSeq" id="WP_012727036.1">
    <property type="nucleotide sequence ID" value="NC_012673.1"/>
</dbReference>
<reference evidence="3 4" key="1">
    <citation type="journal article" date="2011" name="J. Bacteriol.">
        <title>Complete genome sequence of the Thermophilic Bacterium Exiguobacterium sp. AT1b.</title>
        <authorList>
            <person name="Vishnivetskaya T.A."/>
            <person name="Lucas S."/>
            <person name="Copeland A."/>
            <person name="Lapidus A."/>
            <person name="Glavina Del Rio T."/>
            <person name="Dalin E."/>
            <person name="Tice H."/>
            <person name="Bruce D.C."/>
            <person name="Goodwin L.A."/>
            <person name="Pitluck S."/>
            <person name="Saunders E."/>
            <person name="Brettin T."/>
            <person name="Detter C."/>
            <person name="Han C."/>
            <person name="Larimer F."/>
            <person name="Land M.L."/>
            <person name="Hauser L.J."/>
            <person name="Kyrpides N.C."/>
            <person name="Ovchinnikova G."/>
            <person name="Kathariou S."/>
            <person name="Ramaley R.F."/>
            <person name="Rodrigues D.F."/>
            <person name="Hendrix C."/>
            <person name="Richardson P."/>
            <person name="Tiedje J.M."/>
        </authorList>
    </citation>
    <scope>NUCLEOTIDE SEQUENCE [LARGE SCALE GENOMIC DNA]</scope>
    <source>
        <strain evidence="4">ATCC BAA-1283 / AT1b</strain>
    </source>
</reference>
<feature type="domain" description="DUF7834" evidence="2">
    <location>
        <begin position="191"/>
        <end position="415"/>
    </location>
</feature>
<accession>C4L686</accession>
<dbReference type="PANTHER" id="PTHR35149:SF2">
    <property type="entry name" value="DUF262 DOMAIN-CONTAINING PROTEIN"/>
    <property type="match status" value="1"/>
</dbReference>
<name>C4L686_EXISA</name>
<dbReference type="eggNOG" id="COG1479">
    <property type="taxonomic scope" value="Bacteria"/>
</dbReference>
<evidence type="ECO:0000259" key="2">
    <source>
        <dbReference type="Pfam" id="PF25202"/>
    </source>
</evidence>
<gene>
    <name evidence="3" type="ordered locus">EAT1b_0989</name>
</gene>
<dbReference type="KEGG" id="eat:EAT1b_0989"/>
<dbReference type="HOGENOM" id="CLU_030645_0_0_9"/>
<dbReference type="InterPro" id="IPR004919">
    <property type="entry name" value="GmrSD_N"/>
</dbReference>
<dbReference type="Pfam" id="PF03235">
    <property type="entry name" value="GmrSD_N"/>
    <property type="match status" value="1"/>
</dbReference>
<protein>
    <submittedName>
        <fullName evidence="3">Uncharacterized protein</fullName>
    </submittedName>
</protein>
<sequence>MSKIIFSVQSIVEVLQNGHLKIPEYQRPYKWERRHIRNLFYDIREAIDKNVSEYRIGSIILHHKDSENIDIVDGQQRLISISLFLYFAAKDNLPDGASNLLNANYIGASQLHAKENYDEWRILCGLISKEEVDVISNFMMNHCKVSVIEMPSEGLTEAFQLFDSQNNRGKALEPHDLLKAYHLRSIKDPTERTIEKWEEFVNDKEFNLRDLFDKHLFRIRRWVNGDSGLSRKKYGNELKFTERFIDDFKGVDLQNASYPYLRLYEELRKHEIGFPNSICMPIINGNAFFDFIEFSYELFKNNFYEDSIIDGFLSDELQEIVNSKKSKYSRNINLFTNLLATFVDRFGVEALDRETCEKIFVWAFYPRTAAKAIYDTTLANYAASGTFQKKKSQKLFQELAVSATPREFVARINTDLLGNLTASDIANKLNQETKR</sequence>